<keyword evidence="5" id="KW-0598">Phosphotransferase system</keyword>
<dbReference type="InterPro" id="IPR050890">
    <property type="entry name" value="PTS_EIIA_component"/>
</dbReference>
<name>A0A0Q3T9W4_9BACI</name>
<organism evidence="8 9">
    <name type="scientific">Heyndrickxia shackletonii</name>
    <dbReference type="NCBI Taxonomy" id="157838"/>
    <lineage>
        <taxon>Bacteria</taxon>
        <taxon>Bacillati</taxon>
        <taxon>Bacillota</taxon>
        <taxon>Bacilli</taxon>
        <taxon>Bacillales</taxon>
        <taxon>Bacillaceae</taxon>
        <taxon>Heyndrickxia</taxon>
    </lineage>
</organism>
<dbReference type="GO" id="GO:0005737">
    <property type="term" value="C:cytoplasm"/>
    <property type="evidence" value="ECO:0007669"/>
    <property type="project" value="UniProtKB-SubCell"/>
</dbReference>
<evidence type="ECO:0000256" key="1">
    <source>
        <dbReference type="ARBA" id="ARBA00004496"/>
    </source>
</evidence>
<dbReference type="PANTHER" id="PTHR45008:SF1">
    <property type="entry name" value="PTS SYSTEM GLUCOSE-SPECIFIC EIIA COMPONENT"/>
    <property type="match status" value="1"/>
</dbReference>
<dbReference type="PANTHER" id="PTHR45008">
    <property type="entry name" value="PTS SYSTEM GLUCOSE-SPECIFIC EIIA COMPONENT"/>
    <property type="match status" value="1"/>
</dbReference>
<evidence type="ECO:0000256" key="2">
    <source>
        <dbReference type="ARBA" id="ARBA00022448"/>
    </source>
</evidence>
<reference evidence="8 9" key="1">
    <citation type="submission" date="2015-09" db="EMBL/GenBank/DDBJ databases">
        <title>Genome sequencing project for genomic taxonomy and phylogenomics of Bacillus-like bacteria.</title>
        <authorList>
            <person name="Liu B."/>
            <person name="Wang J."/>
            <person name="Zhu Y."/>
            <person name="Liu G."/>
            <person name="Chen Q."/>
            <person name="Chen Z."/>
            <person name="Lan J."/>
            <person name="Che J."/>
            <person name="Ge C."/>
            <person name="Shi H."/>
            <person name="Pan Z."/>
            <person name="Liu X."/>
        </authorList>
    </citation>
    <scope>NUCLEOTIDE SEQUENCE [LARGE SCALE GENOMIC DNA]</scope>
    <source>
        <strain evidence="8 9">LMG 18435</strain>
    </source>
</reference>
<evidence type="ECO:0000256" key="5">
    <source>
        <dbReference type="ARBA" id="ARBA00022683"/>
    </source>
</evidence>
<dbReference type="PROSITE" id="PS00371">
    <property type="entry name" value="PTS_EIIA_TYPE_1_HIS"/>
    <property type="match status" value="1"/>
</dbReference>
<evidence type="ECO:0000313" key="8">
    <source>
        <dbReference type="EMBL" id="KQL50814.1"/>
    </source>
</evidence>
<keyword evidence="3 8" id="KW-0762">Sugar transport</keyword>
<feature type="domain" description="PTS EIIA type-1" evidence="7">
    <location>
        <begin position="31"/>
        <end position="135"/>
    </location>
</feature>
<keyword evidence="2" id="KW-0813">Transport</keyword>
<comment type="subcellular location">
    <subcellularLocation>
        <location evidence="1">Cytoplasm</location>
    </subcellularLocation>
</comment>
<dbReference type="STRING" id="157838.AN964_24665"/>
<dbReference type="InterPro" id="IPR001127">
    <property type="entry name" value="PTS_EIIA_1_perm"/>
</dbReference>
<dbReference type="Pfam" id="PF00358">
    <property type="entry name" value="PTS_EIIA_1"/>
    <property type="match status" value="1"/>
</dbReference>
<accession>A0A0Q3T9W4</accession>
<dbReference type="FunFam" id="2.70.70.10:FF:000001">
    <property type="entry name" value="PTS system glucose-specific IIA component"/>
    <property type="match status" value="1"/>
</dbReference>
<evidence type="ECO:0000256" key="3">
    <source>
        <dbReference type="ARBA" id="ARBA00022597"/>
    </source>
</evidence>
<evidence type="ECO:0000256" key="6">
    <source>
        <dbReference type="ARBA" id="ARBA00022777"/>
    </source>
</evidence>
<comment type="caution">
    <text evidence="8">The sequence shown here is derived from an EMBL/GenBank/DDBJ whole genome shotgun (WGS) entry which is preliminary data.</text>
</comment>
<gene>
    <name evidence="8" type="ORF">AN964_24665</name>
</gene>
<dbReference type="EMBL" id="LJJC01000015">
    <property type="protein sequence ID" value="KQL50814.1"/>
    <property type="molecule type" value="Genomic_DNA"/>
</dbReference>
<dbReference type="NCBIfam" id="TIGR00830">
    <property type="entry name" value="PTBA"/>
    <property type="match status" value="1"/>
</dbReference>
<dbReference type="PROSITE" id="PS51093">
    <property type="entry name" value="PTS_EIIA_TYPE_1"/>
    <property type="match status" value="1"/>
</dbReference>
<dbReference type="Proteomes" id="UP000051888">
    <property type="component" value="Unassembled WGS sequence"/>
</dbReference>
<dbReference type="GO" id="GO:0016301">
    <property type="term" value="F:kinase activity"/>
    <property type="evidence" value="ECO:0007669"/>
    <property type="project" value="UniProtKB-KW"/>
</dbReference>
<evidence type="ECO:0000313" key="9">
    <source>
        <dbReference type="Proteomes" id="UP000051888"/>
    </source>
</evidence>
<keyword evidence="9" id="KW-1185">Reference proteome</keyword>
<dbReference type="PATRIC" id="fig|157838.3.peg.5427"/>
<evidence type="ECO:0000259" key="7">
    <source>
        <dbReference type="PROSITE" id="PS51093"/>
    </source>
</evidence>
<dbReference type="Gene3D" id="2.70.70.10">
    <property type="entry name" value="Glucose Permease (Domain IIA)"/>
    <property type="match status" value="1"/>
</dbReference>
<protein>
    <submittedName>
        <fullName evidence="8">PTS glucose transporter subunit IIA</fullName>
    </submittedName>
</protein>
<keyword evidence="6" id="KW-0418">Kinase</keyword>
<proteinExistence type="predicted"/>
<sequence>MFKSLFKKSDKSITLLAPLTGKVVPLEEVPDQVFSQKMMGDGVAIIPSNSTVYSPFDGEIVNVFQTKHAITLRSNEGVEILIHMGLDTVNLKGDGFDIKVSDGEKITKGSLLANFDLTKVKEAGYEVITPIILLNGDTYEINQQSLSNMVNGGNDILMEITKK</sequence>
<dbReference type="InterPro" id="IPR011055">
    <property type="entry name" value="Dup_hybrid_motif"/>
</dbReference>
<dbReference type="GO" id="GO:0009401">
    <property type="term" value="P:phosphoenolpyruvate-dependent sugar phosphotransferase system"/>
    <property type="evidence" value="ECO:0007669"/>
    <property type="project" value="UniProtKB-KW"/>
</dbReference>
<dbReference type="RefSeq" id="WP_055742422.1">
    <property type="nucleotide sequence ID" value="NZ_JAAIWL010000012.1"/>
</dbReference>
<dbReference type="SUPFAM" id="SSF51261">
    <property type="entry name" value="Duplicated hybrid motif"/>
    <property type="match status" value="1"/>
</dbReference>
<evidence type="ECO:0000256" key="4">
    <source>
        <dbReference type="ARBA" id="ARBA00022679"/>
    </source>
</evidence>
<dbReference type="AlphaFoldDB" id="A0A0Q3T9W4"/>
<keyword evidence="4" id="KW-0808">Transferase</keyword>